<feature type="region of interest" description="Disordered" evidence="2">
    <location>
        <begin position="106"/>
        <end position="142"/>
    </location>
</feature>
<evidence type="ECO:0000259" key="4">
    <source>
        <dbReference type="Pfam" id="PF14411"/>
    </source>
</evidence>
<evidence type="ECO:0000256" key="1">
    <source>
        <dbReference type="ARBA" id="ARBA00022737"/>
    </source>
</evidence>
<keyword evidence="3" id="KW-1133">Transmembrane helix</keyword>
<dbReference type="InterPro" id="IPR006530">
    <property type="entry name" value="YD"/>
</dbReference>
<dbReference type="InterPro" id="IPR022385">
    <property type="entry name" value="Rhs_assc_core"/>
</dbReference>
<dbReference type="InterPro" id="IPR031325">
    <property type="entry name" value="RHS_repeat"/>
</dbReference>
<dbReference type="CDD" id="cd14742">
    <property type="entry name" value="PAAR_RHS"/>
    <property type="match status" value="1"/>
</dbReference>
<feature type="transmembrane region" description="Helical" evidence="3">
    <location>
        <begin position="59"/>
        <end position="78"/>
    </location>
</feature>
<evidence type="ECO:0000313" key="7">
    <source>
        <dbReference type="EMBL" id="AZE53236.1"/>
    </source>
</evidence>
<evidence type="ECO:0000259" key="6">
    <source>
        <dbReference type="Pfam" id="PF25023"/>
    </source>
</evidence>
<dbReference type="InterPro" id="IPR050708">
    <property type="entry name" value="T6SS_VgrG/RHS"/>
</dbReference>
<dbReference type="InterPro" id="IPR026834">
    <property type="entry name" value="LHH"/>
</dbReference>
<dbReference type="Pfam" id="PF05488">
    <property type="entry name" value="PAAR_motif"/>
    <property type="match status" value="1"/>
</dbReference>
<dbReference type="RefSeq" id="WP_164486337.1">
    <property type="nucleotide sequence ID" value="NZ_CP027754.1"/>
</dbReference>
<feature type="transmembrane region" description="Helical" evidence="3">
    <location>
        <begin position="30"/>
        <end position="52"/>
    </location>
</feature>
<dbReference type="PANTHER" id="PTHR32305:SF15">
    <property type="entry name" value="PROTEIN RHSA-RELATED"/>
    <property type="match status" value="1"/>
</dbReference>
<feature type="domain" description="Teneurin-like YD-shell" evidence="6">
    <location>
        <begin position="1126"/>
        <end position="1390"/>
    </location>
</feature>
<feature type="region of interest" description="Disordered" evidence="2">
    <location>
        <begin position="1102"/>
        <end position="1135"/>
    </location>
</feature>
<dbReference type="Gene3D" id="2.180.10.10">
    <property type="entry name" value="RHS repeat-associated core"/>
    <property type="match status" value="2"/>
</dbReference>
<feature type="domain" description="DUF6531" evidence="5">
    <location>
        <begin position="300"/>
        <end position="379"/>
    </location>
</feature>
<dbReference type="SUPFAM" id="SSF63829">
    <property type="entry name" value="Calcium-dependent phosphotriesterase"/>
    <property type="match status" value="1"/>
</dbReference>
<dbReference type="NCBIfam" id="TIGR03696">
    <property type="entry name" value="Rhs_assc_core"/>
    <property type="match status" value="1"/>
</dbReference>
<sequence>MAQNVHAAREGDAILHPPLAAELMSALAEAVVYAAATALVAAAIAGTVVAVVGTGGAAAVLVPVIAGALVGGASMIPIGDKSIGEAITDGCDSLANSVFPAEPFGKIESGSQNTNINGKPAARAAGRSSGGSGAEASEEEAEPSFLDNVGAMAMSAAPMLLPVLGLGMAIYDIFNPPVTTPAAPGTEPADQDKVTCERHPPMPDTYIAQGSSKVFINGQPAARAGDKTTCDATIDSDANVSPNVRIGGEPLTVRDIRNGKSKIAQFTGMVAGMLISRKIKLRPRPKGSPKPQPRIRPCKGSPVIVSAGSKVLGGPEDHDFTLPGLLPIEWARGYDSNDLRNDGLFGMGWSVPYEVEILRVPHPGGGELWIYVDDEGTRLELGRLKASDAFVSVLDGLAFFQLEDGQTVVEDIYTGLYQVFQTDPHNPKRSRLIKLGDRNLNTLGLLYDQTGRLHYVCDGVSRTTIRLSYDTPHPKRVSQVERLYIKLGDDPQIEHTEILASYRYTHTGQLQEVLDTTGQVLRRFTYTAQGYLDSHTLPSGATRQYQWQRFEVPEQRPQSVRADGSLCKFPPLLEPQPDHEWRVIRHWGSDGEEYRFEYNLEKGETHVTDSLGRQDHYYWGPFYEIYKHIDPMGHCWQEDVLSGQLLKSIDPQGGVWQYGYDELGRLIETRDPLGRCERIRYTRHWALPLSITDGAGRTQRFGYDGQGNLLWEQDPLGRKTQYRYDSQGQVQCITDPLDKHKYLRWNAHGQLLNYRDCSNNETHYRYDRRGLLSETINARGEHTHYRYDARGYLIESQRPDGRIDRYDIDAAGQLVAYIDPAQRITRLRYDRSGRLIQRVDALGHSVEFGYDAYDRLRHLSNENRERYRFEWDVLDRLLAQQDLDGSGRIYQYDPLGEVTGIHHIPASNAEPELDGKDTTESLAPLQHHFERDALGRLIRKRTDDGITDYAYDNADNLLVISFTDNQGDQQRLDYTYDALGQLLSETNSAGLLQYDYDELGNLQTLTLPDQRQLNHLYYGSGHLHQINLGGRVISDFERDQLHDEVLRTQGSLLTRTRYDRNGRLSQKALHYQQVAREVLPLLQKDYQYDASDNLVAEILTQTQRPGANRPATAANDDNLIGRFQNQSSTGKSYQGSAQYGYNPVEQIQSMHRSSPASLGQHIESLNYDAAGNLFDGYRVNGLIKHNRVQVYQDKRYRYDCFGRLSEKRSGISRIQRFEYDAEHRLIGVHQQNGALRQRVVFGYDPLGRRISKQVYNDNASEPSNRTLFHWQGLRLLEEVQSGRPSLYVYADPDSYEPLARVDGKPGSEAIFYFHTNLAGLPEQLTDTDGHTVWHSEYLAWGRTRDEWHDQQPGREQNLRFQGQYLDRETGLHYNTFRFYDPDVGRFTQPDPIGLAGGLNLYEYAPNATGWIDPLGLSGFFNSSTFSAPSGSTHIVYQQNIDWNLPINNRNGTLTNLDIASQGGSPFVVKNGKYSQLNLHHSKQNGLGSLFELSSETHVKYRSSNALHPHLPNAHPTNQVNRDTFNLDRAAYWKARAQQELDRRASLNKKPKSNKACG</sequence>
<accession>A0A3G7U413</accession>
<keyword evidence="3" id="KW-0472">Membrane</keyword>
<dbReference type="InterPro" id="IPR056823">
    <property type="entry name" value="TEN-like_YD-shell"/>
</dbReference>
<evidence type="ECO:0000256" key="2">
    <source>
        <dbReference type="SAM" id="MobiDB-lite"/>
    </source>
</evidence>
<reference evidence="7 8" key="1">
    <citation type="submission" date="2018-03" db="EMBL/GenBank/DDBJ databases">
        <title>Diversity of phytobeneficial traits revealed by whole-genome analysis of worldwide-isolated phenazine-producing Pseudomonas spp.</title>
        <authorList>
            <person name="Biessy A."/>
            <person name="Novinscak A."/>
            <person name="Blom J."/>
            <person name="Leger G."/>
            <person name="Thomashow L.S."/>
            <person name="Cazorla F.M."/>
            <person name="Josic D."/>
            <person name="Filion M."/>
        </authorList>
    </citation>
    <scope>NUCLEOTIDE SEQUENCE [LARGE SCALE GENOMIC DNA]</scope>
    <source>
        <strain evidence="7 8">30B</strain>
    </source>
</reference>
<dbReference type="EMBL" id="CP027754">
    <property type="protein sequence ID" value="AZE53236.1"/>
    <property type="molecule type" value="Genomic_DNA"/>
</dbReference>
<protein>
    <submittedName>
        <fullName evidence="7">Rhs-family protein</fullName>
    </submittedName>
</protein>
<dbReference type="Gene3D" id="2.60.200.60">
    <property type="match status" value="1"/>
</dbReference>
<evidence type="ECO:0000259" key="5">
    <source>
        <dbReference type="Pfam" id="PF20148"/>
    </source>
</evidence>
<organism evidence="7 8">
    <name type="scientific">Pseudomonas synxantha</name>
    <dbReference type="NCBI Taxonomy" id="47883"/>
    <lineage>
        <taxon>Bacteria</taxon>
        <taxon>Pseudomonadati</taxon>
        <taxon>Pseudomonadota</taxon>
        <taxon>Gammaproteobacteria</taxon>
        <taxon>Pseudomonadales</taxon>
        <taxon>Pseudomonadaceae</taxon>
        <taxon>Pseudomonas</taxon>
    </lineage>
</organism>
<dbReference type="Pfam" id="PF05593">
    <property type="entry name" value="RHS_repeat"/>
    <property type="match status" value="2"/>
</dbReference>
<dbReference type="NCBIfam" id="TIGR01643">
    <property type="entry name" value="YD_repeat_2x"/>
    <property type="match status" value="7"/>
</dbReference>
<evidence type="ECO:0000256" key="3">
    <source>
        <dbReference type="SAM" id="Phobius"/>
    </source>
</evidence>
<dbReference type="Pfam" id="PF14411">
    <property type="entry name" value="LHH"/>
    <property type="match status" value="1"/>
</dbReference>
<dbReference type="Pfam" id="PF25023">
    <property type="entry name" value="TEN_YD-shell"/>
    <property type="match status" value="2"/>
</dbReference>
<dbReference type="InterPro" id="IPR008727">
    <property type="entry name" value="PAAR_motif"/>
</dbReference>
<feature type="domain" description="LHH" evidence="4">
    <location>
        <begin position="1454"/>
        <end position="1538"/>
    </location>
</feature>
<evidence type="ECO:0000313" key="8">
    <source>
        <dbReference type="Proteomes" id="UP000268696"/>
    </source>
</evidence>
<dbReference type="Proteomes" id="UP000268696">
    <property type="component" value="Chromosome"/>
</dbReference>
<feature type="domain" description="Teneurin-like YD-shell" evidence="6">
    <location>
        <begin position="701"/>
        <end position="862"/>
    </location>
</feature>
<gene>
    <name evidence="7" type="ORF">C4K03_1065</name>
</gene>
<keyword evidence="1" id="KW-0677">Repeat</keyword>
<feature type="compositionally biased region" description="Polar residues" evidence="2">
    <location>
        <begin position="1123"/>
        <end position="1135"/>
    </location>
</feature>
<dbReference type="Pfam" id="PF20148">
    <property type="entry name" value="DUF6531"/>
    <property type="match status" value="1"/>
</dbReference>
<keyword evidence="3" id="KW-0812">Transmembrane</keyword>
<dbReference type="InterPro" id="IPR045351">
    <property type="entry name" value="DUF6531"/>
</dbReference>
<dbReference type="PANTHER" id="PTHR32305">
    <property type="match status" value="1"/>
</dbReference>
<name>A0A3G7U413_9PSED</name>
<proteinExistence type="predicted"/>